<evidence type="ECO:0000259" key="1">
    <source>
        <dbReference type="Pfam" id="PF24728"/>
    </source>
</evidence>
<organism evidence="2">
    <name type="scientific">Rhodococcus sp. NS1</name>
    <dbReference type="NCBI Taxonomy" id="402236"/>
    <lineage>
        <taxon>Bacteria</taxon>
        <taxon>Bacillati</taxon>
        <taxon>Actinomycetota</taxon>
        <taxon>Actinomycetes</taxon>
        <taxon>Mycobacteriales</taxon>
        <taxon>Nocardiaceae</taxon>
        <taxon>Rhodococcus</taxon>
    </lineage>
</organism>
<gene>
    <name evidence="2" type="ORF">PNSL1.068</name>
</gene>
<proteinExistence type="predicted"/>
<geneLocation type="plasmid" evidence="2">
    <name>pNSL1</name>
</geneLocation>
<dbReference type="AlphaFoldDB" id="Q06GB5"/>
<dbReference type="RefSeq" id="WP_012476996.1">
    <property type="nucleotide sequence ID" value="NC_010850.1"/>
</dbReference>
<accession>Q06GB5</accession>
<dbReference type="InterPro" id="IPR056097">
    <property type="entry name" value="DUF7680"/>
</dbReference>
<evidence type="ECO:0000313" key="2">
    <source>
        <dbReference type="EMBL" id="ABI79396.1"/>
    </source>
</evidence>
<keyword evidence="2" id="KW-0614">Plasmid</keyword>
<name>Q06GB5_9NOCA</name>
<reference evidence="2" key="1">
    <citation type="submission" date="2006-08" db="EMBL/GenBank/DDBJ databases">
        <title>The complete nucleotide sequence of Nocardia linear plasmid pNSL1.</title>
        <authorList>
            <person name="Zhu Y."/>
            <person name="Xu M."/>
            <person name="Qin Z."/>
        </authorList>
    </citation>
    <scope>NUCLEOTIDE SEQUENCE</scope>
    <source>
        <strain evidence="2">NS1</strain>
        <plasmid evidence="2">pNSL1</plasmid>
    </source>
</reference>
<dbReference type="Pfam" id="PF24728">
    <property type="entry name" value="DUF7680"/>
    <property type="match status" value="1"/>
</dbReference>
<protein>
    <recommendedName>
        <fullName evidence="1">DUF7680 domain-containing protein</fullName>
    </recommendedName>
</protein>
<sequence>MTAQPKRIQRTRHLTAVAATRAFRITVVPGRADTFGLVLDETYGEDDNALSARVTSVSPAQIGRITDAVFAAVRGSGHAPSVLAFTRKKQIRIHEAEGVRLALILLTTAPITKHARVREIVAGINAMSVEETYYWYSKCIGAESSRARKALRILLSGDRD</sequence>
<feature type="domain" description="DUF7680" evidence="1">
    <location>
        <begin position="27"/>
        <end position="157"/>
    </location>
</feature>
<dbReference type="EMBL" id="DQ888171">
    <property type="protein sequence ID" value="ABI79396.1"/>
    <property type="molecule type" value="Genomic_DNA"/>
</dbReference>